<comment type="caution">
    <text evidence="1">The sequence shown here is derived from an EMBL/GenBank/DDBJ whole genome shotgun (WGS) entry which is preliminary data.</text>
</comment>
<evidence type="ECO:0000313" key="2">
    <source>
        <dbReference type="Proteomes" id="UP001152519"/>
    </source>
</evidence>
<keyword evidence="2" id="KW-1185">Reference proteome</keyword>
<evidence type="ECO:0000313" key="1">
    <source>
        <dbReference type="EMBL" id="CAG6391048.1"/>
    </source>
</evidence>
<dbReference type="RefSeq" id="WP_251484340.1">
    <property type="nucleotide sequence ID" value="NZ_CAJSLV010000002.1"/>
</dbReference>
<sequence>MTAYSDAVNDALERLDDLGYERGPEPEGFVAHGTMCSETLAVLGYADRIPGYVDGYRKGLAHHDRPEPWFAVSEDDWRDALGDFSRAGDWEVLFRRELAAADWQTVLVRWWPRLVPGIVAGLTHGLIRTAHAVRSLGATPQPTAGQLTELARGLAYWAARWTRLPGHVRFQGQRTLGQAMAALPRDEMTGSRFRGGKGASDDTSTLAGYPGYHQALRSLRPYQTQLLLSEMTAGFAGVYLAHPEVLPIPPVHGITAPAAVRLVLPYLPDRLHAPTLAAIWQVQTLMLLDLTDSRTGEDTALADADAMDAPKFAELTARAVEHGDDHVIKLAEACMREHSLRPDPRYAAAALAAQQRIPPYGPTFGRATIQQIEARGQRYMNLARAMHDGNPPPAQT</sequence>
<evidence type="ECO:0008006" key="3">
    <source>
        <dbReference type="Google" id="ProtNLM"/>
    </source>
</evidence>
<dbReference type="Proteomes" id="UP001152519">
    <property type="component" value="Unassembled WGS sequence"/>
</dbReference>
<reference evidence="1" key="1">
    <citation type="submission" date="2021-05" db="EMBL/GenBank/DDBJ databases">
        <authorList>
            <person name="Arsene-Ploetze F."/>
        </authorList>
    </citation>
    <scope>NUCLEOTIDE SEQUENCE</scope>
    <source>
        <strain evidence="1">DSM 42138</strain>
    </source>
</reference>
<dbReference type="EMBL" id="CAJSLV010000002">
    <property type="protein sequence ID" value="CAG6391048.1"/>
    <property type="molecule type" value="Genomic_DNA"/>
</dbReference>
<protein>
    <recommendedName>
        <fullName evidence="3">DUF4243 domain-containing protein</fullName>
    </recommendedName>
</protein>
<gene>
    <name evidence="1" type="ORF">SCOCK_100114</name>
</gene>
<organism evidence="1 2">
    <name type="scientific">Actinacidiphila cocklensis</name>
    <dbReference type="NCBI Taxonomy" id="887465"/>
    <lineage>
        <taxon>Bacteria</taxon>
        <taxon>Bacillati</taxon>
        <taxon>Actinomycetota</taxon>
        <taxon>Actinomycetes</taxon>
        <taxon>Kitasatosporales</taxon>
        <taxon>Streptomycetaceae</taxon>
        <taxon>Actinacidiphila</taxon>
    </lineage>
</organism>
<accession>A0A9W4GN67</accession>
<name>A0A9W4GN67_9ACTN</name>
<dbReference type="AlphaFoldDB" id="A0A9W4GN67"/>
<proteinExistence type="predicted"/>